<proteinExistence type="predicted"/>
<name>A0A1B4FJ63_9BURK</name>
<sequence length="114" mass="12325">MESISALTLSGHRELLRTQAPRPQPVDAPIDLANTVESARATGPIAAIRRAETMLARDDAMLMRHLGQIDAAKIGIASLHQLQIRTILFKVKHEAVTGIVTNLNQSIKTVLNAA</sequence>
<dbReference type="Proteomes" id="UP000062519">
    <property type="component" value="Chromosome 2"/>
</dbReference>
<dbReference type="AlphaFoldDB" id="A0A1B4FJ63"/>
<evidence type="ECO:0000313" key="1">
    <source>
        <dbReference type="EMBL" id="AOJ03736.1"/>
    </source>
</evidence>
<protein>
    <submittedName>
        <fullName evidence="1">Uncharacterized protein</fullName>
    </submittedName>
</protein>
<evidence type="ECO:0000313" key="2">
    <source>
        <dbReference type="Proteomes" id="UP000062519"/>
    </source>
</evidence>
<gene>
    <name evidence="1" type="ORF">WS70_17515</name>
</gene>
<dbReference type="KEGG" id="buu:WS70_17515"/>
<organism evidence="1 2">
    <name type="scientific">Burkholderia mayonis</name>
    <dbReference type="NCBI Taxonomy" id="1385591"/>
    <lineage>
        <taxon>Bacteria</taxon>
        <taxon>Pseudomonadati</taxon>
        <taxon>Pseudomonadota</taxon>
        <taxon>Betaproteobacteria</taxon>
        <taxon>Burkholderiales</taxon>
        <taxon>Burkholderiaceae</taxon>
        <taxon>Burkholderia</taxon>
        <taxon>pseudomallei group</taxon>
    </lineage>
</organism>
<dbReference type="EMBL" id="CP013387">
    <property type="protein sequence ID" value="AOJ03736.1"/>
    <property type="molecule type" value="Genomic_DNA"/>
</dbReference>
<keyword evidence="2" id="KW-1185">Reference proteome</keyword>
<reference evidence="1 2" key="1">
    <citation type="submission" date="2015-12" db="EMBL/GenBank/DDBJ databases">
        <title>Diversity of Burkholderia near neighbor genomes.</title>
        <authorList>
            <person name="Sahl J."/>
            <person name="Wagner D."/>
            <person name="Keim P."/>
        </authorList>
    </citation>
    <scope>NUCLEOTIDE SEQUENCE [LARGE SCALE GENOMIC DNA]</scope>
    <source>
        <strain evidence="1 2">BDU6</strain>
    </source>
</reference>
<accession>A0A1B4FJ63</accession>